<comment type="caution">
    <text evidence="3">The sequence shown here is derived from an EMBL/GenBank/DDBJ whole genome shotgun (WGS) entry which is preliminary data.</text>
</comment>
<sequence length="221" mass="23552">MSFHLRLASAFSIFATLTYALVGASGTKASAQDVQMQVTQAQGASAIVADSTRATLPADVTVGPQQDARIDPAVADNDDTAPVQATSLVDLVDATPIPASVPRDIECLASAIYFEARSESLAGQLAVGRVIVARTASGRFPTSYCGVVLQRSQFSFIHHGALPTIDHGNHMWQRSVRIALIAARGRWKSPAEGALFFHAKRVGPVAGKIRVAQIDNHVFYR</sequence>
<organism evidence="3 4">
    <name type="scientific">Novosphingobium nitrogenifigens DSM 19370</name>
    <dbReference type="NCBI Taxonomy" id="983920"/>
    <lineage>
        <taxon>Bacteria</taxon>
        <taxon>Pseudomonadati</taxon>
        <taxon>Pseudomonadota</taxon>
        <taxon>Alphaproteobacteria</taxon>
        <taxon>Sphingomonadales</taxon>
        <taxon>Sphingomonadaceae</taxon>
        <taxon>Novosphingobium</taxon>
    </lineage>
</organism>
<dbReference type="Gene3D" id="1.10.10.2520">
    <property type="entry name" value="Cell wall hydrolase SleB, domain 1"/>
    <property type="match status" value="1"/>
</dbReference>
<dbReference type="Proteomes" id="UP000004728">
    <property type="component" value="Unassembled WGS sequence"/>
</dbReference>
<keyword evidence="4" id="KW-1185">Reference proteome</keyword>
<dbReference type="RefSeq" id="WP_008069249.1">
    <property type="nucleotide sequence ID" value="NZ_AQWK01000005.1"/>
</dbReference>
<accession>F1Z5T2</accession>
<dbReference type="InParanoid" id="F1Z5T2"/>
<dbReference type="eggNOG" id="COG3773">
    <property type="taxonomic scope" value="Bacteria"/>
</dbReference>
<keyword evidence="1" id="KW-0732">Signal</keyword>
<gene>
    <name evidence="3" type="ORF">Y88_2066</name>
</gene>
<dbReference type="InterPro" id="IPR011105">
    <property type="entry name" value="Cell_wall_hydrolase_SleB"/>
</dbReference>
<dbReference type="GO" id="GO:0016787">
    <property type="term" value="F:hydrolase activity"/>
    <property type="evidence" value="ECO:0007669"/>
    <property type="project" value="UniProtKB-KW"/>
</dbReference>
<keyword evidence="3" id="KW-0378">Hydrolase</keyword>
<name>F1Z5T2_9SPHN</name>
<dbReference type="Pfam" id="PF07486">
    <property type="entry name" value="Hydrolase_2"/>
    <property type="match status" value="1"/>
</dbReference>
<dbReference type="AlphaFoldDB" id="F1Z5T2"/>
<feature type="domain" description="Cell wall hydrolase SleB" evidence="2">
    <location>
        <begin position="119"/>
        <end position="220"/>
    </location>
</feature>
<feature type="signal peptide" evidence="1">
    <location>
        <begin position="1"/>
        <end position="20"/>
    </location>
</feature>
<proteinExistence type="predicted"/>
<dbReference type="InterPro" id="IPR042047">
    <property type="entry name" value="SleB_dom1"/>
</dbReference>
<evidence type="ECO:0000256" key="1">
    <source>
        <dbReference type="SAM" id="SignalP"/>
    </source>
</evidence>
<evidence type="ECO:0000313" key="4">
    <source>
        <dbReference type="Proteomes" id="UP000004728"/>
    </source>
</evidence>
<dbReference type="HOGENOM" id="CLU_086663_0_0_5"/>
<evidence type="ECO:0000259" key="2">
    <source>
        <dbReference type="Pfam" id="PF07486"/>
    </source>
</evidence>
<reference evidence="3 4" key="1">
    <citation type="journal article" date="2012" name="J. Bacteriol.">
        <title>Draft Genome Sequence of Novosphingobium nitrogenifigens Y88T.</title>
        <authorList>
            <person name="Strabala T.J."/>
            <person name="Macdonald L."/>
            <person name="Liu V."/>
            <person name="Smit A.M."/>
        </authorList>
    </citation>
    <scope>NUCLEOTIDE SEQUENCE [LARGE SCALE GENOMIC DNA]</scope>
    <source>
        <strain evidence="3 4">DSM 19370</strain>
    </source>
</reference>
<feature type="chain" id="PRO_5003272655" evidence="1">
    <location>
        <begin position="21"/>
        <end position="221"/>
    </location>
</feature>
<dbReference type="EMBL" id="AEWJ01000023">
    <property type="protein sequence ID" value="EGD60192.1"/>
    <property type="molecule type" value="Genomic_DNA"/>
</dbReference>
<protein>
    <submittedName>
        <fullName evidence="3">Cell wall hydrolase, SleB</fullName>
    </submittedName>
</protein>
<dbReference type="STRING" id="983920.Y88_2066"/>
<evidence type="ECO:0000313" key="3">
    <source>
        <dbReference type="EMBL" id="EGD60192.1"/>
    </source>
</evidence>